<accession>A0A0E9RVI2</accession>
<protein>
    <submittedName>
        <fullName evidence="1">Uncharacterized protein</fullName>
    </submittedName>
</protein>
<organism evidence="1">
    <name type="scientific">Anguilla anguilla</name>
    <name type="common">European freshwater eel</name>
    <name type="synonym">Muraena anguilla</name>
    <dbReference type="NCBI Taxonomy" id="7936"/>
    <lineage>
        <taxon>Eukaryota</taxon>
        <taxon>Metazoa</taxon>
        <taxon>Chordata</taxon>
        <taxon>Craniata</taxon>
        <taxon>Vertebrata</taxon>
        <taxon>Euteleostomi</taxon>
        <taxon>Actinopterygii</taxon>
        <taxon>Neopterygii</taxon>
        <taxon>Teleostei</taxon>
        <taxon>Anguilliformes</taxon>
        <taxon>Anguillidae</taxon>
        <taxon>Anguilla</taxon>
    </lineage>
</organism>
<reference evidence="1" key="2">
    <citation type="journal article" date="2015" name="Fish Shellfish Immunol.">
        <title>Early steps in the European eel (Anguilla anguilla)-Vibrio vulnificus interaction in the gills: Role of the RtxA13 toxin.</title>
        <authorList>
            <person name="Callol A."/>
            <person name="Pajuelo D."/>
            <person name="Ebbesson L."/>
            <person name="Teles M."/>
            <person name="MacKenzie S."/>
            <person name="Amaro C."/>
        </authorList>
    </citation>
    <scope>NUCLEOTIDE SEQUENCE</scope>
</reference>
<reference evidence="1" key="1">
    <citation type="submission" date="2014-11" db="EMBL/GenBank/DDBJ databases">
        <authorList>
            <person name="Amaro Gonzalez C."/>
        </authorList>
    </citation>
    <scope>NUCLEOTIDE SEQUENCE</scope>
</reference>
<dbReference type="EMBL" id="GBXM01076072">
    <property type="protein sequence ID" value="JAH32505.1"/>
    <property type="molecule type" value="Transcribed_RNA"/>
</dbReference>
<proteinExistence type="predicted"/>
<sequence length="44" mass="5121">MHDWTQKVATHSHLNCCHPSFILVHFYQPSSKSKAIQKLCLIIE</sequence>
<name>A0A0E9RVI2_ANGAN</name>
<evidence type="ECO:0000313" key="1">
    <source>
        <dbReference type="EMBL" id="JAH32505.1"/>
    </source>
</evidence>
<dbReference type="AlphaFoldDB" id="A0A0E9RVI2"/>